<dbReference type="Gene3D" id="1.10.10.60">
    <property type="entry name" value="Homeodomain-like"/>
    <property type="match status" value="1"/>
</dbReference>
<dbReference type="GO" id="GO:0005634">
    <property type="term" value="C:nucleus"/>
    <property type="evidence" value="ECO:0007669"/>
    <property type="project" value="TreeGrafter"/>
</dbReference>
<evidence type="ECO:0000259" key="1">
    <source>
        <dbReference type="Pfam" id="PF03184"/>
    </source>
</evidence>
<accession>A0A3N4K8N0</accession>
<feature type="non-terminal residue" evidence="2">
    <location>
        <position position="366"/>
    </location>
</feature>
<reference evidence="2 3" key="1">
    <citation type="journal article" date="2018" name="Nat. Ecol. Evol.">
        <title>Pezizomycetes genomes reveal the molecular basis of ectomycorrhizal truffle lifestyle.</title>
        <authorList>
            <person name="Murat C."/>
            <person name="Payen T."/>
            <person name="Noel B."/>
            <person name="Kuo A."/>
            <person name="Morin E."/>
            <person name="Chen J."/>
            <person name="Kohler A."/>
            <person name="Krizsan K."/>
            <person name="Balestrini R."/>
            <person name="Da Silva C."/>
            <person name="Montanini B."/>
            <person name="Hainaut M."/>
            <person name="Levati E."/>
            <person name="Barry K.W."/>
            <person name="Belfiori B."/>
            <person name="Cichocki N."/>
            <person name="Clum A."/>
            <person name="Dockter R.B."/>
            <person name="Fauchery L."/>
            <person name="Guy J."/>
            <person name="Iotti M."/>
            <person name="Le Tacon F."/>
            <person name="Lindquist E.A."/>
            <person name="Lipzen A."/>
            <person name="Malagnac F."/>
            <person name="Mello A."/>
            <person name="Molinier V."/>
            <person name="Miyauchi S."/>
            <person name="Poulain J."/>
            <person name="Riccioni C."/>
            <person name="Rubini A."/>
            <person name="Sitrit Y."/>
            <person name="Splivallo R."/>
            <person name="Traeger S."/>
            <person name="Wang M."/>
            <person name="Zifcakova L."/>
            <person name="Wipf D."/>
            <person name="Zambonelli A."/>
            <person name="Paolocci F."/>
            <person name="Nowrousian M."/>
            <person name="Ottonello S."/>
            <person name="Baldrian P."/>
            <person name="Spatafora J.W."/>
            <person name="Henrissat B."/>
            <person name="Nagy L.G."/>
            <person name="Aury J.M."/>
            <person name="Wincker P."/>
            <person name="Grigoriev I.V."/>
            <person name="Bonfante P."/>
            <person name="Martin F.M."/>
        </authorList>
    </citation>
    <scope>NUCLEOTIDE SEQUENCE [LARGE SCALE GENOMIC DNA]</scope>
    <source>
        <strain evidence="2 3">CCBAS932</strain>
    </source>
</reference>
<evidence type="ECO:0000313" key="2">
    <source>
        <dbReference type="EMBL" id="RPB06884.1"/>
    </source>
</evidence>
<feature type="domain" description="DDE-1" evidence="1">
    <location>
        <begin position="159"/>
        <end position="315"/>
    </location>
</feature>
<dbReference type="InParanoid" id="A0A3N4K8N0"/>
<proteinExistence type="predicted"/>
<name>A0A3N4K8N0_9PEZI</name>
<feature type="non-terminal residue" evidence="2">
    <location>
        <position position="1"/>
    </location>
</feature>
<dbReference type="InterPro" id="IPR004875">
    <property type="entry name" value="DDE_SF_endonuclease_dom"/>
</dbReference>
<dbReference type="AlphaFoldDB" id="A0A3N4K8N0"/>
<dbReference type="InterPro" id="IPR050863">
    <property type="entry name" value="CenT-Element_Derived"/>
</dbReference>
<organism evidence="2 3">
    <name type="scientific">Morchella conica CCBAS932</name>
    <dbReference type="NCBI Taxonomy" id="1392247"/>
    <lineage>
        <taxon>Eukaryota</taxon>
        <taxon>Fungi</taxon>
        <taxon>Dikarya</taxon>
        <taxon>Ascomycota</taxon>
        <taxon>Pezizomycotina</taxon>
        <taxon>Pezizomycetes</taxon>
        <taxon>Pezizales</taxon>
        <taxon>Morchellaceae</taxon>
        <taxon>Morchella</taxon>
    </lineage>
</organism>
<dbReference type="Pfam" id="PF03184">
    <property type="entry name" value="DDE_1"/>
    <property type="match status" value="1"/>
</dbReference>
<dbReference type="STRING" id="1392247.A0A3N4K8N0"/>
<gene>
    <name evidence="2" type="ORF">P167DRAFT_460748</name>
</gene>
<sequence>QWPELESRLFRDFCDFRAKGQSINQLWFIRAARRLFAELYPDKVRISSDGEKIYGCKFSDGWFSGFRCRWRIAYRAKTKQAQKAPIEAQPSIIRWMQFNRRCSQLRLGERQRDIGRYYLCNIYNMDQTPLPFEFLDGKTYDFKGNKTIWVRALRPGWSKRQATLMITVCGDGVPRCYPLIIFRGECVGANVIAEQLHYHPRVRVEFNSKAYSNEDITLKWIHHDLKWATDFDPTGNLPRLVALDVFAGQKTPKVLKAFKSLNMTTSFIPEGCTSLVQPLDTSINKILKNRISQLIDEEMDRNPNKWDDKAFNVSDRRILITHCVGEAWEWLHRERKDMIVKAFRQVGLTLPIDGSQDSEIKIKDLP</sequence>
<dbReference type="OrthoDB" id="5416266at2759"/>
<dbReference type="Proteomes" id="UP000277580">
    <property type="component" value="Unassembled WGS sequence"/>
</dbReference>
<dbReference type="PANTHER" id="PTHR19303">
    <property type="entry name" value="TRANSPOSON"/>
    <property type="match status" value="1"/>
</dbReference>
<protein>
    <recommendedName>
        <fullName evidence="1">DDE-1 domain-containing protein</fullName>
    </recommendedName>
</protein>
<keyword evidence="3" id="KW-1185">Reference proteome</keyword>
<evidence type="ECO:0000313" key="3">
    <source>
        <dbReference type="Proteomes" id="UP000277580"/>
    </source>
</evidence>
<dbReference type="EMBL" id="ML119210">
    <property type="protein sequence ID" value="RPB06884.1"/>
    <property type="molecule type" value="Genomic_DNA"/>
</dbReference>
<dbReference type="GO" id="GO:0003677">
    <property type="term" value="F:DNA binding"/>
    <property type="evidence" value="ECO:0007669"/>
    <property type="project" value="TreeGrafter"/>
</dbReference>